<dbReference type="EMBL" id="JADJMH010000005">
    <property type="protein sequence ID" value="MBK7674557.1"/>
    <property type="molecule type" value="Genomic_DNA"/>
</dbReference>
<dbReference type="Pfam" id="PF01048">
    <property type="entry name" value="PNP_UDP_1"/>
    <property type="match status" value="1"/>
</dbReference>
<dbReference type="GO" id="GO:0008930">
    <property type="term" value="F:methylthioadenosine nucleosidase activity"/>
    <property type="evidence" value="ECO:0007669"/>
    <property type="project" value="TreeGrafter"/>
</dbReference>
<dbReference type="InterPro" id="IPR035994">
    <property type="entry name" value="Nucleoside_phosphorylase_sf"/>
</dbReference>
<dbReference type="Proteomes" id="UP000697998">
    <property type="component" value="Unassembled WGS sequence"/>
</dbReference>
<protein>
    <recommendedName>
        <fullName evidence="1">Nucleoside phosphorylase domain-containing protein</fullName>
    </recommendedName>
</protein>
<evidence type="ECO:0000313" key="3">
    <source>
        <dbReference type="Proteomes" id="UP000697998"/>
    </source>
</evidence>
<evidence type="ECO:0000259" key="1">
    <source>
        <dbReference type="Pfam" id="PF01048"/>
    </source>
</evidence>
<comment type="caution">
    <text evidence="2">The sequence shown here is derived from an EMBL/GenBank/DDBJ whole genome shotgun (WGS) entry which is preliminary data.</text>
</comment>
<gene>
    <name evidence="2" type="ORF">IPJ27_07150</name>
</gene>
<dbReference type="AlphaFoldDB" id="A0A935UFE7"/>
<dbReference type="Gene3D" id="3.40.50.1580">
    <property type="entry name" value="Nucleoside phosphorylase domain"/>
    <property type="match status" value="1"/>
</dbReference>
<dbReference type="InterPro" id="IPR000845">
    <property type="entry name" value="Nucleoside_phosphorylase_d"/>
</dbReference>
<dbReference type="GO" id="GO:0009116">
    <property type="term" value="P:nucleoside metabolic process"/>
    <property type="evidence" value="ECO:0007669"/>
    <property type="project" value="InterPro"/>
</dbReference>
<sequence>MCYKLMRPFQDLFDLGYIKLIGGSLSLEEFIESKLAQYSHNPFQRSAYQMVAKGKIPSYKTKFSSTTQFLINDWRDLLEKGSIIPLFETPRYSPPANLESRCAGVLHGLDGNAFIIDNITPIVFGSKSNLHETATLHRIINRSYFHSYTRELQAGLVSQLIRLATPYDIPYYAPCVPYRQLLQTINSDKSFLSQIRTANSIDLLGIKNSDKWLNVLTTFSTRESFMKESTNVTKQIAVIVALDEEFRQFMDIANESAKFIGNIPSDQYYAFEIDGPGLPQNLLRFTVRLIGEMGPDAASSVASAVLNELKGLDCIVSLGIAASLNSDIGLCNVVIGTQIDSYAANLKAVSEKKVGFDLKHRGAVYALPQAISDGFKNFEFKDPIRFRAWQEACKLDYVAPDDGGLVSAYRVHLASGPIVGATSAFGAWLRTRDDTLYSLEMEAASIAAVANKRRTPVPVLAIKGISDFANEGKQELDQSSKNSFRKIAMRNATRYMFSALSSINIFDK</sequence>
<feature type="domain" description="Nucleoside phosphorylase" evidence="1">
    <location>
        <begin position="236"/>
        <end position="496"/>
    </location>
</feature>
<dbReference type="GO" id="GO:0019284">
    <property type="term" value="P:L-methionine salvage from S-adenosylmethionine"/>
    <property type="evidence" value="ECO:0007669"/>
    <property type="project" value="TreeGrafter"/>
</dbReference>
<name>A0A935UFE7_9PROT</name>
<reference evidence="2 3" key="1">
    <citation type="submission" date="2020-10" db="EMBL/GenBank/DDBJ databases">
        <title>Connecting structure to function with the recovery of over 1000 high-quality activated sludge metagenome-assembled genomes encoding full-length rRNA genes using long-read sequencing.</title>
        <authorList>
            <person name="Singleton C.M."/>
            <person name="Petriglieri F."/>
            <person name="Kristensen J.M."/>
            <person name="Kirkegaard R.H."/>
            <person name="Michaelsen T.Y."/>
            <person name="Andersen M.H."/>
            <person name="Karst S.M."/>
            <person name="Dueholm M.S."/>
            <person name="Nielsen P.H."/>
            <person name="Albertsen M."/>
        </authorList>
    </citation>
    <scope>NUCLEOTIDE SEQUENCE [LARGE SCALE GENOMIC DNA]</scope>
    <source>
        <strain evidence="2">EsbW_18-Q3-R4-48_BATAC.285</strain>
    </source>
</reference>
<dbReference type="GO" id="GO:0008782">
    <property type="term" value="F:adenosylhomocysteine nucleosidase activity"/>
    <property type="evidence" value="ECO:0007669"/>
    <property type="project" value="TreeGrafter"/>
</dbReference>
<organism evidence="2 3">
    <name type="scientific">Candidatus Accumulibacter proximus</name>
    <dbReference type="NCBI Taxonomy" id="2954385"/>
    <lineage>
        <taxon>Bacteria</taxon>
        <taxon>Pseudomonadati</taxon>
        <taxon>Pseudomonadota</taxon>
        <taxon>Betaproteobacteria</taxon>
        <taxon>Candidatus Accumulibacter</taxon>
    </lineage>
</organism>
<accession>A0A935UFE7</accession>
<evidence type="ECO:0000313" key="2">
    <source>
        <dbReference type="EMBL" id="MBK7674557.1"/>
    </source>
</evidence>
<proteinExistence type="predicted"/>
<dbReference type="SUPFAM" id="SSF53167">
    <property type="entry name" value="Purine and uridine phosphorylases"/>
    <property type="match status" value="1"/>
</dbReference>
<dbReference type="PANTHER" id="PTHR46832:SF1">
    <property type="entry name" value="5'-METHYLTHIOADENOSINE_S-ADENOSYLHOMOCYSTEINE NUCLEOSIDASE"/>
    <property type="match status" value="1"/>
</dbReference>
<dbReference type="PANTHER" id="PTHR46832">
    <property type="entry name" value="5'-METHYLTHIOADENOSINE/S-ADENOSYLHOMOCYSTEINE NUCLEOSIDASE"/>
    <property type="match status" value="1"/>
</dbReference>
<dbReference type="GO" id="GO:0005829">
    <property type="term" value="C:cytosol"/>
    <property type="evidence" value="ECO:0007669"/>
    <property type="project" value="TreeGrafter"/>
</dbReference>